<dbReference type="AlphaFoldDB" id="A0A2V3DNH9"/>
<protein>
    <submittedName>
        <fullName evidence="2">Uncharacterized protein</fullName>
    </submittedName>
</protein>
<dbReference type="EMBL" id="QHLZ01000010">
    <property type="protein sequence ID" value="PXA64500.1"/>
    <property type="molecule type" value="Genomic_DNA"/>
</dbReference>
<organism evidence="2 3">
    <name type="scientific">Arthrobacter psychrochitiniphilus</name>
    <dbReference type="NCBI Taxonomy" id="291045"/>
    <lineage>
        <taxon>Bacteria</taxon>
        <taxon>Bacillati</taxon>
        <taxon>Actinomycetota</taxon>
        <taxon>Actinomycetes</taxon>
        <taxon>Micrococcales</taxon>
        <taxon>Micrococcaceae</taxon>
        <taxon>Arthrobacter</taxon>
    </lineage>
</organism>
<accession>A0A2V3DNH9</accession>
<keyword evidence="3" id="KW-1185">Reference proteome</keyword>
<feature type="transmembrane region" description="Helical" evidence="1">
    <location>
        <begin position="128"/>
        <end position="149"/>
    </location>
</feature>
<feature type="transmembrane region" description="Helical" evidence="1">
    <location>
        <begin position="91"/>
        <end position="116"/>
    </location>
</feature>
<proteinExistence type="predicted"/>
<evidence type="ECO:0000313" key="3">
    <source>
        <dbReference type="Proteomes" id="UP000246303"/>
    </source>
</evidence>
<feature type="transmembrane region" description="Helical" evidence="1">
    <location>
        <begin position="227"/>
        <end position="251"/>
    </location>
</feature>
<feature type="transmembrane region" description="Helical" evidence="1">
    <location>
        <begin position="155"/>
        <end position="177"/>
    </location>
</feature>
<comment type="caution">
    <text evidence="2">The sequence shown here is derived from an EMBL/GenBank/DDBJ whole genome shotgun (WGS) entry which is preliminary data.</text>
</comment>
<keyword evidence="1" id="KW-0812">Transmembrane</keyword>
<evidence type="ECO:0000256" key="1">
    <source>
        <dbReference type="SAM" id="Phobius"/>
    </source>
</evidence>
<reference evidence="2 3" key="1">
    <citation type="submission" date="2018-05" db="EMBL/GenBank/DDBJ databases">
        <title>Genetic diversity of glacier-inhabiting Cryobacterium bacteria in China and description of Cryobacterium mengkeensis sp. nov. and Arthrobacter glacialis sp. nov.</title>
        <authorList>
            <person name="Liu Q."/>
            <person name="Xin Y.-H."/>
        </authorList>
    </citation>
    <scope>NUCLEOTIDE SEQUENCE [LARGE SCALE GENOMIC DNA]</scope>
    <source>
        <strain evidence="2 3">GP3</strain>
    </source>
</reference>
<dbReference type="Proteomes" id="UP000246303">
    <property type="component" value="Unassembled WGS sequence"/>
</dbReference>
<name>A0A2V3DNH9_9MICC</name>
<keyword evidence="1" id="KW-1133">Transmembrane helix</keyword>
<gene>
    <name evidence="2" type="ORF">CVS29_14205</name>
</gene>
<sequence>MASLMAAFLSLILAGLVMTSGQIFGSLPAAALLLLAIIKAQRSQQGVQPGKLPGAGLSQPPYPVKVPYPVKAPSHSGGTKSGFNNTGFIKISAVALFSLVLGMTCAAFALTGSNWGAGVGDANRAMNLGLAAGALATLPVVVLSAVMLLPRFGAVMWFSAGLACVALLVVAVAQLLGAEHSLQWPLILAAAVMVGFALAVPLGRWISGSLTLRVAALGGLGLACSLLGIYLVTAAAFVAPWGAAVLLFYSLRRLAHRKPRVGPHLVSQH</sequence>
<keyword evidence="1" id="KW-0472">Membrane</keyword>
<feature type="transmembrane region" description="Helical" evidence="1">
    <location>
        <begin position="184"/>
        <end position="207"/>
    </location>
</feature>
<evidence type="ECO:0000313" key="2">
    <source>
        <dbReference type="EMBL" id="PXA64500.1"/>
    </source>
</evidence>